<reference evidence="3" key="2">
    <citation type="submission" date="2015-03" db="EMBL/GenBank/DDBJ databases">
        <title>Genome sequence of Paenibacillus beijingensis strain DSM 24997T.</title>
        <authorList>
            <person name="Kwak Y."/>
            <person name="Shin J.-H."/>
        </authorList>
    </citation>
    <scope>NUCLEOTIDE SEQUENCE [LARGE SCALE GENOMIC DNA]</scope>
    <source>
        <strain evidence="3">DSM 24997</strain>
    </source>
</reference>
<dbReference type="Gene3D" id="3.40.50.300">
    <property type="entry name" value="P-loop containing nucleotide triphosphate hydrolases"/>
    <property type="match status" value="1"/>
</dbReference>
<dbReference type="InterPro" id="IPR003593">
    <property type="entry name" value="AAA+_ATPase"/>
</dbReference>
<dbReference type="STRING" id="1126833.VN24_16015"/>
<dbReference type="KEGG" id="pbj:VN24_16015"/>
<dbReference type="EMBL" id="CP011058">
    <property type="protein sequence ID" value="AJY77786.1"/>
    <property type="molecule type" value="Genomic_DNA"/>
</dbReference>
<protein>
    <submittedName>
        <fullName evidence="2">ATPase AAA</fullName>
    </submittedName>
</protein>
<name>A0A0D5NR80_9BACL</name>
<sequence>MESLGELLKMWPRGGEMTVRAEQKAAQLLEEPLVIRLRQKYPELDESMIRLNLNVVYQYVKEHRNCADCPGLDRCPNDYEGHYTMLSCSGESGSAQLIDRKAECRKFIARRNEEQIRRRIRSFYVSEKTLQRAYSADEILTKDLERAPAVMKVLRYIERTKEQGLQADGLYLAGRFGTGKTFLMGYLLGELAKSGYSGVIVYMPDFVEDLKSMLGEPGKLKETVDLMKEADLLVFDDIGAENLNPWVRDHVMGSILNYRMERKPTFYTSNHELDDLERHFSFTSKDGEEFHKGQRLMDRIRPFVEVVMVTGENKRGRS</sequence>
<dbReference type="HOGENOM" id="CLU_077384_1_0_9"/>
<dbReference type="OrthoDB" id="61127at2"/>
<dbReference type="PANTHER" id="PTHR30050:SF8">
    <property type="entry name" value="PRIMOSOMAL PROTEIN DNAI"/>
    <property type="match status" value="1"/>
</dbReference>
<accession>A0A0D5NR80</accession>
<dbReference type="Proteomes" id="UP000032633">
    <property type="component" value="Chromosome"/>
</dbReference>
<gene>
    <name evidence="2" type="ORF">VN24_16015</name>
</gene>
<dbReference type="InterPro" id="IPR009928">
    <property type="entry name" value="DnaI_N"/>
</dbReference>
<dbReference type="GO" id="GO:0006260">
    <property type="term" value="P:DNA replication"/>
    <property type="evidence" value="ECO:0007669"/>
    <property type="project" value="TreeGrafter"/>
</dbReference>
<dbReference type="AlphaFoldDB" id="A0A0D5NR80"/>
<evidence type="ECO:0000313" key="2">
    <source>
        <dbReference type="EMBL" id="AJY77786.1"/>
    </source>
</evidence>
<dbReference type="PANTHER" id="PTHR30050">
    <property type="entry name" value="CHROMOSOMAL REPLICATION INITIATOR PROTEIN DNAA"/>
    <property type="match status" value="1"/>
</dbReference>
<reference evidence="2 3" key="1">
    <citation type="journal article" date="2015" name="J. Biotechnol.">
        <title>Complete genome sequence of Paenibacillus beijingensis 7188(T) (=DSM 24997(T)), a novel rhizobacterium from jujube garden soil.</title>
        <authorList>
            <person name="Kwak Y."/>
            <person name="Shin J.H."/>
        </authorList>
    </citation>
    <scope>NUCLEOTIDE SEQUENCE [LARGE SCALE GENOMIC DNA]</scope>
    <source>
        <strain evidence="2 3">DSM 24997</strain>
    </source>
</reference>
<dbReference type="NCBIfam" id="NF006505">
    <property type="entry name" value="PRK08939.1"/>
    <property type="match status" value="1"/>
</dbReference>
<dbReference type="SUPFAM" id="SSF52540">
    <property type="entry name" value="P-loop containing nucleoside triphosphate hydrolases"/>
    <property type="match status" value="1"/>
</dbReference>
<dbReference type="SMART" id="SM00382">
    <property type="entry name" value="AAA"/>
    <property type="match status" value="1"/>
</dbReference>
<organism evidence="2 3">
    <name type="scientific">Paenibacillus beijingensis</name>
    <dbReference type="NCBI Taxonomy" id="1126833"/>
    <lineage>
        <taxon>Bacteria</taxon>
        <taxon>Bacillati</taxon>
        <taxon>Bacillota</taxon>
        <taxon>Bacilli</taxon>
        <taxon>Bacillales</taxon>
        <taxon>Paenibacillaceae</taxon>
        <taxon>Paenibacillus</taxon>
    </lineage>
</organism>
<feature type="domain" description="AAA+ ATPase" evidence="1">
    <location>
        <begin position="166"/>
        <end position="312"/>
    </location>
</feature>
<evidence type="ECO:0000259" key="1">
    <source>
        <dbReference type="SMART" id="SM00382"/>
    </source>
</evidence>
<dbReference type="Pfam" id="PF01695">
    <property type="entry name" value="IstB_IS21"/>
    <property type="match status" value="1"/>
</dbReference>
<dbReference type="GO" id="GO:0005524">
    <property type="term" value="F:ATP binding"/>
    <property type="evidence" value="ECO:0007669"/>
    <property type="project" value="InterPro"/>
</dbReference>
<evidence type="ECO:0000313" key="3">
    <source>
        <dbReference type="Proteomes" id="UP000032633"/>
    </source>
</evidence>
<dbReference type="RefSeq" id="WP_045673376.1">
    <property type="nucleotide sequence ID" value="NZ_CP011058.1"/>
</dbReference>
<dbReference type="Pfam" id="PF07319">
    <property type="entry name" value="DnaI_N"/>
    <property type="match status" value="1"/>
</dbReference>
<dbReference type="PATRIC" id="fig|1126833.4.peg.3505"/>
<dbReference type="InterPro" id="IPR027417">
    <property type="entry name" value="P-loop_NTPase"/>
</dbReference>
<dbReference type="InterPro" id="IPR002611">
    <property type="entry name" value="IstB_ATP-bd"/>
</dbReference>
<keyword evidence="3" id="KW-1185">Reference proteome</keyword>
<proteinExistence type="predicted"/>